<comment type="caution">
    <text evidence="3">The sequence shown here is derived from an EMBL/GenBank/DDBJ whole genome shotgun (WGS) entry which is preliminary data.</text>
</comment>
<evidence type="ECO:0000259" key="2">
    <source>
        <dbReference type="PROSITE" id="PS51782"/>
    </source>
</evidence>
<evidence type="ECO:0000256" key="1">
    <source>
        <dbReference type="SAM" id="SignalP"/>
    </source>
</evidence>
<proteinExistence type="predicted"/>
<evidence type="ECO:0000313" key="4">
    <source>
        <dbReference type="Proteomes" id="UP000648257"/>
    </source>
</evidence>
<protein>
    <submittedName>
        <fullName evidence="3">LysM peptidoglycan-binding domain-containing protein</fullName>
    </submittedName>
</protein>
<gene>
    <name evidence="3" type="ORF">H8K52_16580</name>
</gene>
<dbReference type="Pfam" id="PF01476">
    <property type="entry name" value="LysM"/>
    <property type="match status" value="1"/>
</dbReference>
<dbReference type="InterPro" id="IPR018392">
    <property type="entry name" value="LysM"/>
</dbReference>
<name>A0ABR6X7S0_9BURK</name>
<reference evidence="3 4" key="1">
    <citation type="submission" date="2020-08" db="EMBL/GenBank/DDBJ databases">
        <title>Novel species isolated from subtropical streams in China.</title>
        <authorList>
            <person name="Lu H."/>
        </authorList>
    </citation>
    <scope>NUCLEOTIDE SEQUENCE [LARGE SCALE GENOMIC DNA]</scope>
    <source>
        <strain evidence="3 4">KACC 16656</strain>
    </source>
</reference>
<dbReference type="Gene3D" id="3.10.350.10">
    <property type="entry name" value="LysM domain"/>
    <property type="match status" value="1"/>
</dbReference>
<dbReference type="PROSITE" id="PS51782">
    <property type="entry name" value="LYSM"/>
    <property type="match status" value="1"/>
</dbReference>
<organism evidence="3 4">
    <name type="scientific">Undibacterium seohonense</name>
    <dbReference type="NCBI Taxonomy" id="1344950"/>
    <lineage>
        <taxon>Bacteria</taxon>
        <taxon>Pseudomonadati</taxon>
        <taxon>Pseudomonadota</taxon>
        <taxon>Betaproteobacteria</taxon>
        <taxon>Burkholderiales</taxon>
        <taxon>Oxalobacteraceae</taxon>
        <taxon>Undibacterium</taxon>
    </lineage>
</organism>
<feature type="chain" id="PRO_5045518167" evidence="1">
    <location>
        <begin position="24"/>
        <end position="368"/>
    </location>
</feature>
<dbReference type="PANTHER" id="PTHR34700:SF4">
    <property type="entry name" value="PHAGE-LIKE ELEMENT PBSX PROTEIN XKDP"/>
    <property type="match status" value="1"/>
</dbReference>
<sequence length="368" mass="40224">MKKFSTIALAFAFPLAVSVPALGQEAENSQVPALSSKCTFLPDAPDKHVVVKGDTLWGISGRFLQNPWCWPEVWGMNKEEIRNPHWIYPKQIVYFDRVNGRLRLANPLGEGGSQASGITKLSPQIRSLSNGGSEAISAIPNNLIEPYLSQPLIIEKDEFVNAPRIVAAPEGRVYMGKGDKVYVKGDLKSGTSFQVFRPGIALKDPDTKAIIGYEAVYIGAVKLERTAKTEDGVDSFLIVTSKEEMGIGDRLVPIPPTPIINYVPHAPEQELKARVVAVYGGVNYAGQNNIVSINKGSSSGIDVGTVLELGRFGKVIPDRTNDKKPIRLPDEMYGQLFVFRVFKNISYGLVMQVTDVVSVGDIVRTPVK</sequence>
<dbReference type="EMBL" id="JACOFW010000022">
    <property type="protein sequence ID" value="MBC3808957.1"/>
    <property type="molecule type" value="Genomic_DNA"/>
</dbReference>
<dbReference type="InterPro" id="IPR052196">
    <property type="entry name" value="Bact_Kbp"/>
</dbReference>
<keyword evidence="4" id="KW-1185">Reference proteome</keyword>
<dbReference type="InterPro" id="IPR036779">
    <property type="entry name" value="LysM_dom_sf"/>
</dbReference>
<dbReference type="PANTHER" id="PTHR34700">
    <property type="entry name" value="POTASSIUM BINDING PROTEIN KBP"/>
    <property type="match status" value="1"/>
</dbReference>
<dbReference type="RefSeq" id="WP_186924023.1">
    <property type="nucleotide sequence ID" value="NZ_JACOFW010000022.1"/>
</dbReference>
<feature type="domain" description="LysM" evidence="2">
    <location>
        <begin position="46"/>
        <end position="95"/>
    </location>
</feature>
<feature type="signal peptide" evidence="1">
    <location>
        <begin position="1"/>
        <end position="23"/>
    </location>
</feature>
<keyword evidence="1" id="KW-0732">Signal</keyword>
<evidence type="ECO:0000313" key="3">
    <source>
        <dbReference type="EMBL" id="MBC3808957.1"/>
    </source>
</evidence>
<dbReference type="CDD" id="cd00118">
    <property type="entry name" value="LysM"/>
    <property type="match status" value="1"/>
</dbReference>
<accession>A0ABR6X7S0</accession>
<dbReference type="Proteomes" id="UP000648257">
    <property type="component" value="Unassembled WGS sequence"/>
</dbReference>